<dbReference type="AlphaFoldDB" id="A0A9P6FD29"/>
<dbReference type="SMART" id="SM00088">
    <property type="entry name" value="PINT"/>
    <property type="match status" value="1"/>
</dbReference>
<name>A0A9P6FD29_9FUNG</name>
<dbReference type="InterPro" id="IPR000717">
    <property type="entry name" value="PCI_dom"/>
</dbReference>
<dbReference type="EMBL" id="JAAAXW010000040">
    <property type="protein sequence ID" value="KAF9547589.1"/>
    <property type="molecule type" value="Genomic_DNA"/>
</dbReference>
<dbReference type="Pfam" id="PF01399">
    <property type="entry name" value="PCI"/>
    <property type="match status" value="1"/>
</dbReference>
<proteinExistence type="inferred from homology"/>
<dbReference type="PANTHER" id="PTHR15350:SF2">
    <property type="entry name" value="EUKARYOTIC TRANSLATION INITIATION FACTOR 3 SUBUNIT M"/>
    <property type="match status" value="1"/>
</dbReference>
<evidence type="ECO:0000256" key="5">
    <source>
        <dbReference type="HAMAP-Rule" id="MF_03012"/>
    </source>
</evidence>
<dbReference type="GO" id="GO:0016282">
    <property type="term" value="C:eukaryotic 43S preinitiation complex"/>
    <property type="evidence" value="ECO:0007669"/>
    <property type="project" value="UniProtKB-UniRule"/>
</dbReference>
<dbReference type="GO" id="GO:0001732">
    <property type="term" value="P:formation of cytoplasmic translation initiation complex"/>
    <property type="evidence" value="ECO:0007669"/>
    <property type="project" value="UniProtKB-UniRule"/>
</dbReference>
<keyword evidence="4 5" id="KW-0648">Protein biosynthesis</keyword>
<sequence length="423" mass="46671">MDSIIFIDAPVQDQAAFLFSQHTEGRQSITPTTLQDRSRSNTVAELATYISSLRGDEEQALVKQVVPVIEAKNVTEATNILVKESKTLLEAPEKEFESAYNLLVAIALVESEKAVLEQILASLTSEPTQKTTLKFKVLSNIFNTLPANSPLRLSVFTAIVDLAVASDDMDLVLPQLQYVPNWISEWGVDAQAERALLLTLSDRLKESGNQYQSLEFLLKHLTSFNGSSDSVPLAIATRAIVESIALPEVLNFENLLKIEAIQNLKAEKVYELLSVFMSGNVQDYRGLVAKNGGLVKELGLEEEETLRKIRLLSLASLGSENLTRQLSYQEIAKALEVEESEVELWVIDVIRAGLVEAKLNQVSKTVIINRSIYRTFGNAQWQQLSQRLNGWKQSLADILQVIANAKLTTGAAVSTAVITNTAN</sequence>
<comment type="caution">
    <text evidence="7">The sequence shown here is derived from an EMBL/GenBank/DDBJ whole genome shotgun (WGS) entry which is preliminary data.</text>
</comment>
<comment type="similarity">
    <text evidence="5">Belongs to the eIF-3 subunit M family.</text>
</comment>
<dbReference type="SUPFAM" id="SSF46785">
    <property type="entry name" value="Winged helix' DNA-binding domain"/>
    <property type="match status" value="1"/>
</dbReference>
<dbReference type="InterPro" id="IPR045237">
    <property type="entry name" value="COPS7/eIF3m"/>
</dbReference>
<comment type="subcellular location">
    <subcellularLocation>
        <location evidence="5">Cytoplasm</location>
    </subcellularLocation>
</comment>
<dbReference type="Proteomes" id="UP000723463">
    <property type="component" value="Unassembled WGS sequence"/>
</dbReference>
<dbReference type="PANTHER" id="PTHR15350">
    <property type="entry name" value="COP9 SIGNALOSOME COMPLEX SUBUNIT 7/DENDRITIC CELL PROTEIN GA17"/>
    <property type="match status" value="1"/>
</dbReference>
<comment type="function">
    <text evidence="5">Component of the eukaryotic translation initiation factor 3 (eIF-3) complex, which is involved in protein synthesis of a specialized repertoire of mRNAs and, together with other initiation factors, stimulates binding of mRNA and methionyl-tRNAi to the 40S ribosome. The eIF-3 complex specifically targets and initiates translation of a subset of mRNAs involved in cell proliferation.</text>
</comment>
<keyword evidence="2 5" id="KW-0963">Cytoplasm</keyword>
<accession>A0A9P6FD29</accession>
<evidence type="ECO:0000313" key="8">
    <source>
        <dbReference type="Proteomes" id="UP000723463"/>
    </source>
</evidence>
<comment type="similarity">
    <text evidence="1">Belongs to the CSN7/EIF3M family. CSN7 subfamily.</text>
</comment>
<dbReference type="InterPro" id="IPR027528">
    <property type="entry name" value="eIF3m"/>
</dbReference>
<dbReference type="GO" id="GO:0003743">
    <property type="term" value="F:translation initiation factor activity"/>
    <property type="evidence" value="ECO:0007669"/>
    <property type="project" value="UniProtKB-UniRule"/>
</dbReference>
<keyword evidence="8" id="KW-1185">Reference proteome</keyword>
<evidence type="ECO:0000313" key="7">
    <source>
        <dbReference type="EMBL" id="KAF9547589.1"/>
    </source>
</evidence>
<dbReference type="PROSITE" id="PS50250">
    <property type="entry name" value="PCI"/>
    <property type="match status" value="1"/>
</dbReference>
<dbReference type="GO" id="GO:0033290">
    <property type="term" value="C:eukaryotic 48S preinitiation complex"/>
    <property type="evidence" value="ECO:0007669"/>
    <property type="project" value="UniProtKB-UniRule"/>
</dbReference>
<protein>
    <recommendedName>
        <fullName evidence="5">Eukaryotic translation initiation factor 3 subunit M</fullName>
        <shortName evidence="5">eIF3m</shortName>
    </recommendedName>
</protein>
<feature type="domain" description="PCI" evidence="6">
    <location>
        <begin position="209"/>
        <end position="373"/>
    </location>
</feature>
<evidence type="ECO:0000259" key="6">
    <source>
        <dbReference type="PROSITE" id="PS50250"/>
    </source>
</evidence>
<gene>
    <name evidence="7" type="ORF">EC957_008245</name>
</gene>
<keyword evidence="3 5" id="KW-0396">Initiation factor</keyword>
<comment type="subunit">
    <text evidence="5">Component of the eukaryotic translation initiation factor 3 (eIF-3) complex.</text>
</comment>
<dbReference type="HAMAP" id="MF_03012">
    <property type="entry name" value="eIF3m"/>
    <property type="match status" value="1"/>
</dbReference>
<evidence type="ECO:0000256" key="3">
    <source>
        <dbReference type="ARBA" id="ARBA00022540"/>
    </source>
</evidence>
<organism evidence="7 8">
    <name type="scientific">Mortierella hygrophila</name>
    <dbReference type="NCBI Taxonomy" id="979708"/>
    <lineage>
        <taxon>Eukaryota</taxon>
        <taxon>Fungi</taxon>
        <taxon>Fungi incertae sedis</taxon>
        <taxon>Mucoromycota</taxon>
        <taxon>Mortierellomycotina</taxon>
        <taxon>Mortierellomycetes</taxon>
        <taxon>Mortierellales</taxon>
        <taxon>Mortierellaceae</taxon>
        <taxon>Mortierella</taxon>
    </lineage>
</organism>
<evidence type="ECO:0000256" key="4">
    <source>
        <dbReference type="ARBA" id="ARBA00022917"/>
    </source>
</evidence>
<dbReference type="InterPro" id="IPR040750">
    <property type="entry name" value="eIF3m_C_helix"/>
</dbReference>
<dbReference type="Pfam" id="PF18005">
    <property type="entry name" value="eIF3m_C_helix"/>
    <property type="match status" value="1"/>
</dbReference>
<evidence type="ECO:0000256" key="2">
    <source>
        <dbReference type="ARBA" id="ARBA00022490"/>
    </source>
</evidence>
<evidence type="ECO:0000256" key="1">
    <source>
        <dbReference type="ARBA" id="ARBA00008482"/>
    </source>
</evidence>
<dbReference type="GO" id="GO:0071541">
    <property type="term" value="C:eukaryotic translation initiation factor 3 complex, eIF3m"/>
    <property type="evidence" value="ECO:0007669"/>
    <property type="project" value="UniProtKB-UniRule"/>
</dbReference>
<dbReference type="InterPro" id="IPR036390">
    <property type="entry name" value="WH_DNA-bd_sf"/>
</dbReference>
<reference evidence="7" key="1">
    <citation type="journal article" date="2020" name="Fungal Divers.">
        <title>Resolving the Mortierellaceae phylogeny through synthesis of multi-gene phylogenetics and phylogenomics.</title>
        <authorList>
            <person name="Vandepol N."/>
            <person name="Liber J."/>
            <person name="Desiro A."/>
            <person name="Na H."/>
            <person name="Kennedy M."/>
            <person name="Barry K."/>
            <person name="Grigoriev I.V."/>
            <person name="Miller A.N."/>
            <person name="O'Donnell K."/>
            <person name="Stajich J.E."/>
            <person name="Bonito G."/>
        </authorList>
    </citation>
    <scope>NUCLEOTIDE SEQUENCE</scope>
    <source>
        <strain evidence="7">NRRL 2591</strain>
    </source>
</reference>